<evidence type="ECO:0008006" key="4">
    <source>
        <dbReference type="Google" id="ProtNLM"/>
    </source>
</evidence>
<dbReference type="AlphaFoldDB" id="A0A076PLQ8"/>
<dbReference type="RefSeq" id="WP_043370647.1">
    <property type="nucleotide sequence ID" value="NZ_CP006704.1"/>
</dbReference>
<dbReference type="KEGG" id="ctes:O987_01955"/>
<dbReference type="Proteomes" id="UP000028782">
    <property type="component" value="Chromosome"/>
</dbReference>
<dbReference type="PANTHER" id="PTHR34368:SF1">
    <property type="entry name" value="OS01G0962200 PROTEIN"/>
    <property type="match status" value="1"/>
</dbReference>
<proteinExistence type="predicted"/>
<feature type="transmembrane region" description="Helical" evidence="1">
    <location>
        <begin position="26"/>
        <end position="46"/>
    </location>
</feature>
<feature type="transmembrane region" description="Helical" evidence="1">
    <location>
        <begin position="154"/>
        <end position="174"/>
    </location>
</feature>
<name>A0A076PLQ8_COMTE</name>
<organism evidence="2 3">
    <name type="scientific">Comamonas testosteroni TK102</name>
    <dbReference type="NCBI Taxonomy" id="1392005"/>
    <lineage>
        <taxon>Bacteria</taxon>
        <taxon>Pseudomonadati</taxon>
        <taxon>Pseudomonadota</taxon>
        <taxon>Betaproteobacteria</taxon>
        <taxon>Burkholderiales</taxon>
        <taxon>Comamonadaceae</taxon>
        <taxon>Comamonas</taxon>
    </lineage>
</organism>
<feature type="transmembrane region" description="Helical" evidence="1">
    <location>
        <begin position="127"/>
        <end position="147"/>
    </location>
</feature>
<feature type="transmembrane region" description="Helical" evidence="1">
    <location>
        <begin position="98"/>
        <end position="121"/>
    </location>
</feature>
<feature type="transmembrane region" description="Helical" evidence="1">
    <location>
        <begin position="66"/>
        <end position="86"/>
    </location>
</feature>
<keyword evidence="1" id="KW-1133">Transmembrane helix</keyword>
<feature type="transmembrane region" description="Helical" evidence="1">
    <location>
        <begin position="180"/>
        <end position="199"/>
    </location>
</feature>
<evidence type="ECO:0000256" key="1">
    <source>
        <dbReference type="SAM" id="Phobius"/>
    </source>
</evidence>
<protein>
    <recommendedName>
        <fullName evidence="4">Alkaline phytoceramidase</fullName>
    </recommendedName>
</protein>
<evidence type="ECO:0000313" key="2">
    <source>
        <dbReference type="EMBL" id="AIJ44580.1"/>
    </source>
</evidence>
<reference evidence="2 3" key="1">
    <citation type="journal article" date="2014" name="Genome Announc.">
        <title>Complete Genome Sequence of Polychlorinated Biphenyl Degrader Comamonas testosteroni TK102 (NBRC 109938).</title>
        <authorList>
            <person name="Fukuda K."/>
            <person name="Hosoyama A."/>
            <person name="Tsuchikane K."/>
            <person name="Ohji S."/>
            <person name="Yamazoe A."/>
            <person name="Fujita N."/>
            <person name="Shintani M."/>
            <person name="Kimbara K."/>
        </authorList>
    </citation>
    <scope>NUCLEOTIDE SEQUENCE [LARGE SCALE GENOMIC DNA]</scope>
    <source>
        <strain evidence="2">TK102</strain>
    </source>
</reference>
<dbReference type="PANTHER" id="PTHR34368">
    <property type="entry name" value="OS01G0962200 PROTEIN"/>
    <property type="match status" value="1"/>
</dbReference>
<sequence>MQLHTSSITNVEMTSPETSGTLEQRFALFGGMALLFTLALLMPGMAQPEHYHAFADRRGWLGLPHAADVLSNLGFVLAGLAGGHALRRADYQKLNGTARALCALFFAGLLCSGAGSAWYHWAPQDSSLVWDRLGMSLAFAGLLGLAVQTRIDDISARITAGVLLVAAPVSVAVWAQTSNVLPWVLVQGGGMLVLLWLAFVAPRRHALPVELGWVIGLYLVAKLLELSDGDVFDVTAHAISGHSLKHWVAAAAAWPVLRALQQWRES</sequence>
<gene>
    <name evidence="2" type="ORF">O987_01955</name>
</gene>
<keyword evidence="1" id="KW-0472">Membrane</keyword>
<keyword evidence="1" id="KW-0812">Transmembrane</keyword>
<evidence type="ECO:0000313" key="3">
    <source>
        <dbReference type="Proteomes" id="UP000028782"/>
    </source>
</evidence>
<dbReference type="HOGENOM" id="CLU_056090_1_0_4"/>
<dbReference type="EMBL" id="CP006704">
    <property type="protein sequence ID" value="AIJ44580.1"/>
    <property type="molecule type" value="Genomic_DNA"/>
</dbReference>
<accession>A0A076PLQ8</accession>